<sequence length="150" mass="16740">MSPVFEMANPVSLRRRYTIQKLLDVSPIIVYKVGVMTGLTMGRFVAIMDIPPHGWYTPEGEEMKEVDKEVDEWLGLIEWMGVLFAVGGNSGSLVFTRDDGIVIPLGIHVGSPTSMPNTSIFISSETFCLGSETECLEPRFCHYDGTTHFY</sequence>
<keyword evidence="2" id="KW-1185">Reference proteome</keyword>
<protein>
    <submittedName>
        <fullName evidence="1">Uncharacterized protein</fullName>
    </submittedName>
</protein>
<evidence type="ECO:0000313" key="1">
    <source>
        <dbReference type="EMBL" id="OCK84436.1"/>
    </source>
</evidence>
<proteinExistence type="predicted"/>
<organism evidence="1 2">
    <name type="scientific">Lepidopterella palustris CBS 459.81</name>
    <dbReference type="NCBI Taxonomy" id="1314670"/>
    <lineage>
        <taxon>Eukaryota</taxon>
        <taxon>Fungi</taxon>
        <taxon>Dikarya</taxon>
        <taxon>Ascomycota</taxon>
        <taxon>Pezizomycotina</taxon>
        <taxon>Dothideomycetes</taxon>
        <taxon>Pleosporomycetidae</taxon>
        <taxon>Mytilinidiales</taxon>
        <taxon>Argynnaceae</taxon>
        <taxon>Lepidopterella</taxon>
    </lineage>
</organism>
<dbReference type="AlphaFoldDB" id="A0A8E2EI55"/>
<evidence type="ECO:0000313" key="2">
    <source>
        <dbReference type="Proteomes" id="UP000250266"/>
    </source>
</evidence>
<accession>A0A8E2EI55</accession>
<dbReference type="OrthoDB" id="4538301at2759"/>
<dbReference type="Proteomes" id="UP000250266">
    <property type="component" value="Unassembled WGS sequence"/>
</dbReference>
<dbReference type="EMBL" id="KV744837">
    <property type="protein sequence ID" value="OCK84436.1"/>
    <property type="molecule type" value="Genomic_DNA"/>
</dbReference>
<name>A0A8E2EI55_9PEZI</name>
<gene>
    <name evidence="1" type="ORF">K432DRAFT_460983</name>
</gene>
<reference evidence="1 2" key="1">
    <citation type="journal article" date="2016" name="Nat. Commun.">
        <title>Ectomycorrhizal ecology is imprinted in the genome of the dominant symbiotic fungus Cenococcum geophilum.</title>
        <authorList>
            <consortium name="DOE Joint Genome Institute"/>
            <person name="Peter M."/>
            <person name="Kohler A."/>
            <person name="Ohm R.A."/>
            <person name="Kuo A."/>
            <person name="Krutzmann J."/>
            <person name="Morin E."/>
            <person name="Arend M."/>
            <person name="Barry K.W."/>
            <person name="Binder M."/>
            <person name="Choi C."/>
            <person name="Clum A."/>
            <person name="Copeland A."/>
            <person name="Grisel N."/>
            <person name="Haridas S."/>
            <person name="Kipfer T."/>
            <person name="LaButti K."/>
            <person name="Lindquist E."/>
            <person name="Lipzen A."/>
            <person name="Maire R."/>
            <person name="Meier B."/>
            <person name="Mihaltcheva S."/>
            <person name="Molinier V."/>
            <person name="Murat C."/>
            <person name="Poggeler S."/>
            <person name="Quandt C.A."/>
            <person name="Sperisen C."/>
            <person name="Tritt A."/>
            <person name="Tisserant E."/>
            <person name="Crous P.W."/>
            <person name="Henrissat B."/>
            <person name="Nehls U."/>
            <person name="Egli S."/>
            <person name="Spatafora J.W."/>
            <person name="Grigoriev I.V."/>
            <person name="Martin F.M."/>
        </authorList>
    </citation>
    <scope>NUCLEOTIDE SEQUENCE [LARGE SCALE GENOMIC DNA]</scope>
    <source>
        <strain evidence="1 2">CBS 459.81</strain>
    </source>
</reference>